<dbReference type="EMBL" id="CP028942">
    <property type="protein sequence ID" value="QKM64408.1"/>
    <property type="molecule type" value="Genomic_DNA"/>
</dbReference>
<reference evidence="1 2" key="1">
    <citation type="submission" date="2018-04" db="EMBL/GenBank/DDBJ databases">
        <title>Polynucleobacter sp. UH21B genome.</title>
        <authorList>
            <person name="Hahn M.W."/>
        </authorList>
    </citation>
    <scope>NUCLEOTIDE SEQUENCE [LARGE SCALE GENOMIC DNA]</scope>
    <source>
        <strain evidence="1 2">MWH-UH21B</strain>
    </source>
</reference>
<gene>
    <name evidence="1" type="ORF">DCO17_03630</name>
</gene>
<proteinExistence type="predicted"/>
<organism evidence="1 2">
    <name type="scientific">Polynucleobacter tropicus</name>
    <dbReference type="NCBI Taxonomy" id="1743174"/>
    <lineage>
        <taxon>Bacteria</taxon>
        <taxon>Pseudomonadati</taxon>
        <taxon>Pseudomonadota</taxon>
        <taxon>Betaproteobacteria</taxon>
        <taxon>Burkholderiales</taxon>
        <taxon>Burkholderiaceae</taxon>
        <taxon>Polynucleobacter</taxon>
    </lineage>
</organism>
<dbReference type="PANTHER" id="PTHR40275:SF1">
    <property type="entry name" value="SSL7038 PROTEIN"/>
    <property type="match status" value="1"/>
</dbReference>
<dbReference type="GO" id="GO:0003677">
    <property type="term" value="F:DNA binding"/>
    <property type="evidence" value="ECO:0007669"/>
    <property type="project" value="InterPro"/>
</dbReference>
<evidence type="ECO:0000313" key="2">
    <source>
        <dbReference type="Proteomes" id="UP000503312"/>
    </source>
</evidence>
<name>A0A6M9PYL4_9BURK</name>
<evidence type="ECO:0000313" key="1">
    <source>
        <dbReference type="EMBL" id="QKM64408.1"/>
    </source>
</evidence>
<accession>A0A6M9PYL4</accession>
<dbReference type="InterPro" id="IPR014057">
    <property type="entry name" value="HI1420"/>
</dbReference>
<sequence length="103" mass="11251">MKATKVSKKIKISDLTEFDITRHLKSKRAMTEYLNQVIADGDDAELAAALGHIARAKGMAEISKSSGITREALYKALKPNTKPRFNTVSKVIGALGMRIIVHA</sequence>
<dbReference type="AlphaFoldDB" id="A0A6M9PYL4"/>
<dbReference type="InterPro" id="IPR010982">
    <property type="entry name" value="Lambda_DNA-bd_dom_sf"/>
</dbReference>
<protein>
    <submittedName>
        <fullName evidence="1">Putative addiction module antidote protein</fullName>
    </submittedName>
</protein>
<keyword evidence="2" id="KW-1185">Reference proteome</keyword>
<dbReference type="PANTHER" id="PTHR40275">
    <property type="entry name" value="SSL7038 PROTEIN"/>
    <property type="match status" value="1"/>
</dbReference>
<dbReference type="Proteomes" id="UP000503312">
    <property type="component" value="Chromosome"/>
</dbReference>
<dbReference type="SUPFAM" id="SSF47413">
    <property type="entry name" value="lambda repressor-like DNA-binding domains"/>
    <property type="match status" value="1"/>
</dbReference>
<dbReference type="Pfam" id="PF21716">
    <property type="entry name" value="dnstrm_HI1420"/>
    <property type="match status" value="1"/>
</dbReference>
<dbReference type="RefSeq" id="WP_173955450.1">
    <property type="nucleotide sequence ID" value="NZ_CP028942.1"/>
</dbReference>
<dbReference type="NCBIfam" id="TIGR02684">
    <property type="entry name" value="dnstrm_HI1420"/>
    <property type="match status" value="1"/>
</dbReference>
<dbReference type="KEGG" id="ptrp:DCO17_03630"/>